<name>A0A7E4URQ3_PANRE</name>
<sequence>MATKLENGKLYVVDQRDNVTCWWQCLFPKDDYTLTRGPWIKLINGSVPECDIIEVNCREKQESDSKDLTPDNAEYKDTMFYEFLHAQTYRKDMIGNAKNQSSSDKPDVHIFVFDSVSNSHFIRAMPKTQYYLRQHFKATAFPYLNKVNIESRSNAFAFLFGKTVGSASKSPLSTGFSSDFRNERVCTKDLKTDQFIAFQYKEASYRTLMSEDWREAVFAAPDCWGFNSTPVDHYMLPYTLRSINRNYMTESMNNSVYEGMCRDSYVPQMEYLQDLLDKFPDMPKFTITWMTKVAHNDPSGLFHADDYFYNFFKENNEKLNNSYIFVMADHGLRFGLARQTVTGEREDNNPVFLMSLPNSLRGNSELMSVIQTNSHQLISHYDVYATFADIVALYRPQNSKQLLFHGTSILKPLPLPRSCDRQRIPFQHCICDYPKEQLPNDTAPAREAAALMVEKMNKVLQKSEKLTNICERLTLSSAPVTLESFVVQGSVSIFKVIYSVLPGEGKFSGYVSQDQKTKKLTLYDSEFQRLDSYQKTGYCAGNFKMAQYCYCRIQQ</sequence>
<dbReference type="Gene3D" id="3.40.720.10">
    <property type="entry name" value="Alkaline Phosphatase, subunit A"/>
    <property type="match status" value="1"/>
</dbReference>
<reference evidence="1" key="1">
    <citation type="journal article" date="2013" name="Genetics">
        <title>The draft genome and transcriptome of Panagrellus redivivus are shaped by the harsh demands of a free-living lifestyle.</title>
        <authorList>
            <person name="Srinivasan J."/>
            <person name="Dillman A.R."/>
            <person name="Macchietto M.G."/>
            <person name="Heikkinen L."/>
            <person name="Lakso M."/>
            <person name="Fracchia K.M."/>
            <person name="Antoshechkin I."/>
            <person name="Mortazavi A."/>
            <person name="Wong G."/>
            <person name="Sternberg P.W."/>
        </authorList>
    </citation>
    <scope>NUCLEOTIDE SEQUENCE [LARGE SCALE GENOMIC DNA]</scope>
    <source>
        <strain evidence="1">MT8872</strain>
    </source>
</reference>
<keyword evidence="1" id="KW-1185">Reference proteome</keyword>
<reference evidence="2" key="2">
    <citation type="submission" date="2020-10" db="UniProtKB">
        <authorList>
            <consortium name="WormBaseParasite"/>
        </authorList>
    </citation>
    <scope>IDENTIFICATION</scope>
</reference>
<proteinExistence type="predicted"/>
<dbReference type="AlphaFoldDB" id="A0A7E4URQ3"/>
<dbReference type="GO" id="GO:0005615">
    <property type="term" value="C:extracellular space"/>
    <property type="evidence" value="ECO:0007669"/>
    <property type="project" value="TreeGrafter"/>
</dbReference>
<accession>A0A7E4URQ3</accession>
<organism evidence="1 2">
    <name type="scientific">Panagrellus redivivus</name>
    <name type="common">Microworm</name>
    <dbReference type="NCBI Taxonomy" id="6233"/>
    <lineage>
        <taxon>Eukaryota</taxon>
        <taxon>Metazoa</taxon>
        <taxon>Ecdysozoa</taxon>
        <taxon>Nematoda</taxon>
        <taxon>Chromadorea</taxon>
        <taxon>Rhabditida</taxon>
        <taxon>Tylenchina</taxon>
        <taxon>Panagrolaimomorpha</taxon>
        <taxon>Panagrolaimoidea</taxon>
        <taxon>Panagrolaimidae</taxon>
        <taxon>Panagrellus</taxon>
    </lineage>
</organism>
<dbReference type="InterPro" id="IPR017850">
    <property type="entry name" value="Alkaline_phosphatase_core_sf"/>
</dbReference>
<dbReference type="Proteomes" id="UP000492821">
    <property type="component" value="Unassembled WGS sequence"/>
</dbReference>
<dbReference type="SUPFAM" id="SSF53649">
    <property type="entry name" value="Alkaline phosphatase-like"/>
    <property type="match status" value="1"/>
</dbReference>
<dbReference type="Pfam" id="PF02995">
    <property type="entry name" value="DUF229"/>
    <property type="match status" value="1"/>
</dbReference>
<dbReference type="CDD" id="cd16021">
    <property type="entry name" value="ALP_like"/>
    <property type="match status" value="1"/>
</dbReference>
<dbReference type="PANTHER" id="PTHR10974:SF75">
    <property type="entry name" value="SULFATASE DOMAIN-CONTAINING PROTEIN"/>
    <property type="match status" value="1"/>
</dbReference>
<evidence type="ECO:0000313" key="1">
    <source>
        <dbReference type="Proteomes" id="UP000492821"/>
    </source>
</evidence>
<protein>
    <submittedName>
        <fullName evidence="2">Sulfatase domain-containing protein</fullName>
    </submittedName>
</protein>
<evidence type="ECO:0000313" key="2">
    <source>
        <dbReference type="WBParaSite" id="Pan_g12040.t1"/>
    </source>
</evidence>
<dbReference type="WBParaSite" id="Pan_g12040.t1">
    <property type="protein sequence ID" value="Pan_g12040.t1"/>
    <property type="gene ID" value="Pan_g12040"/>
</dbReference>
<dbReference type="InterPro" id="IPR004245">
    <property type="entry name" value="DUF229"/>
</dbReference>
<dbReference type="PANTHER" id="PTHR10974">
    <property type="entry name" value="FI08016P-RELATED"/>
    <property type="match status" value="1"/>
</dbReference>